<dbReference type="Pfam" id="PF09411">
    <property type="entry name" value="PagL"/>
    <property type="match status" value="1"/>
</dbReference>
<keyword evidence="2" id="KW-0378">Hydrolase</keyword>
<sequence>MKRLIVAIAVVAGLVSAPAAQEFGLSELRGGLFAHSADEPGAFFGIFDTSRMQDVNVELLFHVPGLTDWPALGELRPHLGATVNFGGLESMVYAGLSWTVPLFDTPVFLEASFGAALHNGSTNGVAAYPARHLGCSPLFRESASLGVMVTETASIMATVEHASNANLCDGNRGLTNMGLRFGWRF</sequence>
<evidence type="ECO:0000256" key="1">
    <source>
        <dbReference type="SAM" id="SignalP"/>
    </source>
</evidence>
<dbReference type="Gene3D" id="2.40.160.20">
    <property type="match status" value="1"/>
</dbReference>
<feature type="chain" id="PRO_5046359243" evidence="1">
    <location>
        <begin position="20"/>
        <end position="185"/>
    </location>
</feature>
<keyword evidence="3" id="KW-1185">Reference proteome</keyword>
<accession>A0ABV7WXK5</accession>
<dbReference type="GO" id="GO:0016787">
    <property type="term" value="F:hydrolase activity"/>
    <property type="evidence" value="ECO:0007669"/>
    <property type="project" value="UniProtKB-KW"/>
</dbReference>
<proteinExistence type="predicted"/>
<evidence type="ECO:0000313" key="3">
    <source>
        <dbReference type="Proteomes" id="UP001595613"/>
    </source>
</evidence>
<organism evidence="2 3">
    <name type="scientific">Devosia honganensis</name>
    <dbReference type="NCBI Taxonomy" id="1610527"/>
    <lineage>
        <taxon>Bacteria</taxon>
        <taxon>Pseudomonadati</taxon>
        <taxon>Pseudomonadota</taxon>
        <taxon>Alphaproteobacteria</taxon>
        <taxon>Hyphomicrobiales</taxon>
        <taxon>Devosiaceae</taxon>
        <taxon>Devosia</taxon>
    </lineage>
</organism>
<dbReference type="EMBL" id="JBHRYD010000001">
    <property type="protein sequence ID" value="MFC3703992.1"/>
    <property type="molecule type" value="Genomic_DNA"/>
</dbReference>
<dbReference type="Proteomes" id="UP001595613">
    <property type="component" value="Unassembled WGS sequence"/>
</dbReference>
<evidence type="ECO:0000313" key="2">
    <source>
        <dbReference type="EMBL" id="MFC3703992.1"/>
    </source>
</evidence>
<reference evidence="3" key="1">
    <citation type="journal article" date="2019" name="Int. J. Syst. Evol. Microbiol.">
        <title>The Global Catalogue of Microorganisms (GCM) 10K type strain sequencing project: providing services to taxonomists for standard genome sequencing and annotation.</title>
        <authorList>
            <consortium name="The Broad Institute Genomics Platform"/>
            <consortium name="The Broad Institute Genome Sequencing Center for Infectious Disease"/>
            <person name="Wu L."/>
            <person name="Ma J."/>
        </authorList>
    </citation>
    <scope>NUCLEOTIDE SEQUENCE [LARGE SCALE GENOMIC DNA]</scope>
    <source>
        <strain evidence="3">KCTC 42281</strain>
    </source>
</reference>
<gene>
    <name evidence="2" type="ORF">ACFOOL_04405</name>
</gene>
<feature type="signal peptide" evidence="1">
    <location>
        <begin position="1"/>
        <end position="19"/>
    </location>
</feature>
<dbReference type="RefSeq" id="WP_380095230.1">
    <property type="nucleotide sequence ID" value="NZ_JBHRYD010000001.1"/>
</dbReference>
<keyword evidence="1" id="KW-0732">Signal</keyword>
<dbReference type="InterPro" id="IPR018550">
    <property type="entry name" value="Lipid-A_deacylase-rel"/>
</dbReference>
<comment type="caution">
    <text evidence="2">The sequence shown here is derived from an EMBL/GenBank/DDBJ whole genome shotgun (WGS) entry which is preliminary data.</text>
</comment>
<protein>
    <submittedName>
        <fullName evidence="2">Acyloxyacyl hydrolase</fullName>
    </submittedName>
</protein>
<name>A0ABV7WXK5_9HYPH</name>